<sequence>EQAEAIDRLEFGISLQGRGAKPPSLKGIIYTHSKTREGG</sequence>
<protein>
    <submittedName>
        <fullName evidence="1">Uncharacterized protein</fullName>
    </submittedName>
</protein>
<organism evidence="1">
    <name type="scientific">marine sediment metagenome</name>
    <dbReference type="NCBI Taxonomy" id="412755"/>
    <lineage>
        <taxon>unclassified sequences</taxon>
        <taxon>metagenomes</taxon>
        <taxon>ecological metagenomes</taxon>
    </lineage>
</organism>
<evidence type="ECO:0000313" key="1">
    <source>
        <dbReference type="EMBL" id="GAI04167.1"/>
    </source>
</evidence>
<reference evidence="1" key="1">
    <citation type="journal article" date="2014" name="Front. Microbiol.">
        <title>High frequency of phylogenetically diverse reductive dehalogenase-homologous genes in deep subseafloor sedimentary metagenomes.</title>
        <authorList>
            <person name="Kawai M."/>
            <person name="Futagami T."/>
            <person name="Toyoda A."/>
            <person name="Takaki Y."/>
            <person name="Nishi S."/>
            <person name="Hori S."/>
            <person name="Arai W."/>
            <person name="Tsubouchi T."/>
            <person name="Morono Y."/>
            <person name="Uchiyama I."/>
            <person name="Ito T."/>
            <person name="Fujiyama A."/>
            <person name="Inagaki F."/>
            <person name="Takami H."/>
        </authorList>
    </citation>
    <scope>NUCLEOTIDE SEQUENCE</scope>
    <source>
        <strain evidence="1">Expedition CK06-06</strain>
    </source>
</reference>
<proteinExistence type="predicted"/>
<dbReference type="EMBL" id="BARV01009795">
    <property type="protein sequence ID" value="GAI04167.1"/>
    <property type="molecule type" value="Genomic_DNA"/>
</dbReference>
<gene>
    <name evidence="1" type="ORF">S06H3_19186</name>
</gene>
<comment type="caution">
    <text evidence="1">The sequence shown here is derived from an EMBL/GenBank/DDBJ whole genome shotgun (WGS) entry which is preliminary data.</text>
</comment>
<dbReference type="AlphaFoldDB" id="X1KAW9"/>
<accession>X1KAW9</accession>
<name>X1KAW9_9ZZZZ</name>
<feature type="non-terminal residue" evidence="1">
    <location>
        <position position="1"/>
    </location>
</feature>